<sequence>MSSSDFEYRNSRNVRSPKRNTDSQDTSTDQLLSYGASTPRRGHQNRPFAPPLDISSVSSEDVSPRKRARSSKLPEKLQEVPEAKSNANRAQQSNLEKLKSIVSEQVASSFRKSLANTLSKLSIKNKPRYDSDSDGTSSEDEKPPKKKFKHVHKGQDWKQFKPQYENRLYADILNKPCDTAVSAEIWLQLYKKDTQQAILSLFQFIADVCGYQKLDITTVFNYEAENYSEVVDFMQKNPPEDLKKSGKYLMKTSSDWGNQSQGAIYEFLEELLLLSNNCKILQDYLMLRMIIPFIFCLTLSYIKPLKHTGVVIAAKMLSVFLKIEKNVKTKINAHERLLSVNSDIADLADYLDVLTQTVEQLRKIIEANSCLNDPTLDKLKITCMEEMHRWVVIKPSLLSSTKLFHRLMCLVRDSSKTVRLAALKMCHKLIETDQYAEYMNPLIKKFVDAIDGRLYDSDYAVASTAVRIYTKMAETYPEAISVASRDIIVLFVYGKDLELAKAAAEFLMQIFNKLSDETEGNVDDFIKHLIQFAQISEKDNKVALLIEALLHCCPQLQEWSALINVLLNDELSHKDQATLIDILCNAAYITINGKAKIGRTMYSNGQPKVKNARNAIQAFLAKIHLLLKQYSNDPLIMEKLTDVLLVIDFTDGSLNTHRNEIVNALHTLRSSFVKNNHPELLENASKILSKVSEESCPIHVVASPIILTLKNAVVDTSKSFLKNLKMVKNQSKKEATKISECLLKLSVLFADNDMTELIDHHCLFNKWLNLKHQMLTPVSMKYLISCGYYYLIWKLQQIIQDNSKSTEELESDITLLNSVCTSFLKTCFHYMNSSDNPELCRESFERICNIHFTFRMTLEKQIKSNSVLKQLIPPIPEKDLSIQMMNFAEKLLFKDTEETTQRMRRTSLGNVINLAFLNVIEYKLYAQIFQYYHLFNDSYGDIFKNAFSNMRAEAPILLIVVMLHTLIFCYNNFINENEAVTTQQLAAAAEIQTLVKEYQLYISRSVDEIKLMLHMGTNWATSSEDRYGFLYFLRGFASSLSENETQSVLESFNAKIPPHSKENEFILGFINHLKTKSAKNSARRKSLSNDNSTTTTVALEDISATTVAIEDSENTFTEI</sequence>
<dbReference type="Pfam" id="PF08514">
    <property type="entry name" value="STAG"/>
    <property type="match status" value="1"/>
</dbReference>
<feature type="compositionally biased region" description="Basic and acidic residues" evidence="2">
    <location>
        <begin position="1"/>
        <end position="10"/>
    </location>
</feature>
<evidence type="ECO:0000259" key="4">
    <source>
        <dbReference type="Pfam" id="PF08514"/>
    </source>
</evidence>
<dbReference type="Proteomes" id="UP000801492">
    <property type="component" value="Unassembled WGS sequence"/>
</dbReference>
<evidence type="ECO:0000256" key="3">
    <source>
        <dbReference type="SAM" id="Phobius"/>
    </source>
</evidence>
<feature type="region of interest" description="Disordered" evidence="2">
    <location>
        <begin position="1"/>
        <end position="92"/>
    </location>
</feature>
<feature type="region of interest" description="Disordered" evidence="2">
    <location>
        <begin position="125"/>
        <end position="153"/>
    </location>
</feature>
<dbReference type="GO" id="GO:0008278">
    <property type="term" value="C:cohesin complex"/>
    <property type="evidence" value="ECO:0007669"/>
    <property type="project" value="TreeGrafter"/>
</dbReference>
<dbReference type="GO" id="GO:0005634">
    <property type="term" value="C:nucleus"/>
    <property type="evidence" value="ECO:0007669"/>
    <property type="project" value="TreeGrafter"/>
</dbReference>
<dbReference type="PANTHER" id="PTHR11199">
    <property type="entry name" value="STROMAL ANTIGEN"/>
    <property type="match status" value="1"/>
</dbReference>
<dbReference type="SUPFAM" id="SSF48371">
    <property type="entry name" value="ARM repeat"/>
    <property type="match status" value="1"/>
</dbReference>
<feature type="domain" description="Cohesin subunit SCC3/SA HEAT-repeats" evidence="5">
    <location>
        <begin position="545"/>
        <end position="793"/>
    </location>
</feature>
<protein>
    <submittedName>
        <fullName evidence="6">Uncharacterized protein</fullName>
    </submittedName>
</protein>
<keyword evidence="3" id="KW-1133">Transmembrane helix</keyword>
<evidence type="ECO:0000259" key="5">
    <source>
        <dbReference type="Pfam" id="PF24571"/>
    </source>
</evidence>
<evidence type="ECO:0000313" key="6">
    <source>
        <dbReference type="EMBL" id="KAF2896662.1"/>
    </source>
</evidence>
<evidence type="ECO:0000256" key="2">
    <source>
        <dbReference type="SAM" id="MobiDB-lite"/>
    </source>
</evidence>
<dbReference type="EMBL" id="VTPC01004861">
    <property type="protein sequence ID" value="KAF2896662.1"/>
    <property type="molecule type" value="Genomic_DNA"/>
</dbReference>
<dbReference type="GO" id="GO:0003682">
    <property type="term" value="F:chromatin binding"/>
    <property type="evidence" value="ECO:0007669"/>
    <property type="project" value="TreeGrafter"/>
</dbReference>
<evidence type="ECO:0000313" key="7">
    <source>
        <dbReference type="Proteomes" id="UP000801492"/>
    </source>
</evidence>
<reference evidence="6" key="1">
    <citation type="submission" date="2019-08" db="EMBL/GenBank/DDBJ databases">
        <title>The genome of the North American firefly Photinus pyralis.</title>
        <authorList>
            <consortium name="Photinus pyralis genome working group"/>
            <person name="Fallon T.R."/>
            <person name="Sander Lower S.E."/>
            <person name="Weng J.-K."/>
        </authorList>
    </citation>
    <scope>NUCLEOTIDE SEQUENCE</scope>
    <source>
        <strain evidence="6">TRF0915ILg1</strain>
        <tissue evidence="6">Whole body</tissue>
    </source>
</reference>
<dbReference type="InterPro" id="IPR056396">
    <property type="entry name" value="HEAT_SCC3-SA"/>
</dbReference>
<feature type="transmembrane region" description="Helical" evidence="3">
    <location>
        <begin position="954"/>
        <end position="973"/>
    </location>
</feature>
<gene>
    <name evidence="6" type="ORF">ILUMI_09511</name>
</gene>
<name>A0A8K0D5N1_IGNLU</name>
<dbReference type="Pfam" id="PF24571">
    <property type="entry name" value="HEAT_SCC3-SA"/>
    <property type="match status" value="1"/>
</dbReference>
<dbReference type="InterPro" id="IPR013721">
    <property type="entry name" value="STAG"/>
</dbReference>
<dbReference type="InterPro" id="IPR016024">
    <property type="entry name" value="ARM-type_fold"/>
</dbReference>
<organism evidence="6 7">
    <name type="scientific">Ignelater luminosus</name>
    <name type="common">Cucubano</name>
    <name type="synonym">Pyrophorus luminosus</name>
    <dbReference type="NCBI Taxonomy" id="2038154"/>
    <lineage>
        <taxon>Eukaryota</taxon>
        <taxon>Metazoa</taxon>
        <taxon>Ecdysozoa</taxon>
        <taxon>Arthropoda</taxon>
        <taxon>Hexapoda</taxon>
        <taxon>Insecta</taxon>
        <taxon>Pterygota</taxon>
        <taxon>Neoptera</taxon>
        <taxon>Endopterygota</taxon>
        <taxon>Coleoptera</taxon>
        <taxon>Polyphaga</taxon>
        <taxon>Elateriformia</taxon>
        <taxon>Elateroidea</taxon>
        <taxon>Elateridae</taxon>
        <taxon>Agrypninae</taxon>
        <taxon>Pyrophorini</taxon>
        <taxon>Ignelater</taxon>
    </lineage>
</organism>
<dbReference type="AlphaFoldDB" id="A0A8K0D5N1"/>
<comment type="caution">
    <text evidence="6">The sequence shown here is derived from an EMBL/GenBank/DDBJ whole genome shotgun (WGS) entry which is preliminary data.</text>
</comment>
<keyword evidence="3" id="KW-0472">Membrane</keyword>
<dbReference type="GO" id="GO:0007062">
    <property type="term" value="P:sister chromatid cohesion"/>
    <property type="evidence" value="ECO:0007669"/>
    <property type="project" value="UniProtKB-ARBA"/>
</dbReference>
<evidence type="ECO:0000256" key="1">
    <source>
        <dbReference type="ARBA" id="ARBA00005486"/>
    </source>
</evidence>
<accession>A0A8K0D5N1</accession>
<dbReference type="GO" id="GO:0000785">
    <property type="term" value="C:chromatin"/>
    <property type="evidence" value="ECO:0007669"/>
    <property type="project" value="TreeGrafter"/>
</dbReference>
<feature type="domain" description="STAG" evidence="4">
    <location>
        <begin position="262"/>
        <end position="340"/>
    </location>
</feature>
<dbReference type="Gene3D" id="1.25.10.10">
    <property type="entry name" value="Leucine-rich Repeat Variant"/>
    <property type="match status" value="1"/>
</dbReference>
<comment type="similarity">
    <text evidence="1">Belongs to the SCC3 family.</text>
</comment>
<feature type="compositionally biased region" description="Basic and acidic residues" evidence="2">
    <location>
        <begin position="72"/>
        <end position="82"/>
    </location>
</feature>
<keyword evidence="7" id="KW-1185">Reference proteome</keyword>
<dbReference type="PANTHER" id="PTHR11199:SF0">
    <property type="entry name" value="LD34181P-RELATED"/>
    <property type="match status" value="1"/>
</dbReference>
<dbReference type="OrthoDB" id="498590at2759"/>
<dbReference type="InterPro" id="IPR011989">
    <property type="entry name" value="ARM-like"/>
</dbReference>
<keyword evidence="3" id="KW-0812">Transmembrane</keyword>
<proteinExistence type="inferred from homology"/>
<dbReference type="InterPro" id="IPR039662">
    <property type="entry name" value="Cohesin_Scc3/SA"/>
</dbReference>